<dbReference type="Proteomes" id="UP000216533">
    <property type="component" value="Unassembled WGS sequence"/>
</dbReference>
<dbReference type="GO" id="GO:1904680">
    <property type="term" value="F:peptide transmembrane transporter activity"/>
    <property type="evidence" value="ECO:0007669"/>
    <property type="project" value="TreeGrafter"/>
</dbReference>
<dbReference type="PIRSF" id="PIRSF002741">
    <property type="entry name" value="MppA"/>
    <property type="match status" value="1"/>
</dbReference>
<dbReference type="AlphaFoldDB" id="A0A255E5X7"/>
<dbReference type="RefSeq" id="WP_094451266.1">
    <property type="nucleotide sequence ID" value="NZ_NMVI01000018.1"/>
</dbReference>
<reference evidence="3 4" key="1">
    <citation type="submission" date="2017-07" db="EMBL/GenBank/DDBJ databases">
        <title>Draft whole genome sequences of clinical Proprionibacteriaceae strains.</title>
        <authorList>
            <person name="Bernier A.-M."/>
            <person name="Bernard K."/>
            <person name="Domingo M.-C."/>
        </authorList>
    </citation>
    <scope>NUCLEOTIDE SEQUENCE [LARGE SCALE GENOMIC DNA]</scope>
    <source>
        <strain evidence="3 4">NML 160184</strain>
    </source>
</reference>
<dbReference type="GO" id="GO:0042597">
    <property type="term" value="C:periplasmic space"/>
    <property type="evidence" value="ECO:0007669"/>
    <property type="project" value="UniProtKB-ARBA"/>
</dbReference>
<name>A0A255E5X7_9ACTN</name>
<dbReference type="SUPFAM" id="SSF53850">
    <property type="entry name" value="Periplasmic binding protein-like II"/>
    <property type="match status" value="1"/>
</dbReference>
<dbReference type="CDD" id="cd08494">
    <property type="entry name" value="PBP2_NikA_DppA_OppA_like_6"/>
    <property type="match status" value="1"/>
</dbReference>
<dbReference type="EMBL" id="NMVI01000018">
    <property type="protein sequence ID" value="OYN86700.1"/>
    <property type="molecule type" value="Genomic_DNA"/>
</dbReference>
<dbReference type="PANTHER" id="PTHR30290:SF38">
    <property type="entry name" value="D,D-DIPEPTIDE-BINDING PERIPLASMIC PROTEIN DDPA-RELATED"/>
    <property type="match status" value="1"/>
</dbReference>
<sequence length="484" mass="52932">MVVLTACSPNSGEDDLSRLNIGATAAPPTLDPTASDAAAIPQVLLYNVYETLVKLDSTGELIPLLAQRWQVSPDRLTYTFDLDPQATFASGAPLTAESVVWNIERMTNEDTTAVLAQQMSVVESATAVDEDTLTVTLKQPSNNWLFNMASSAGVVMEPDAAGDRAQTPAGSGPYTVSTFAPGQRVVLSKSEQYWGTPPRFDEVTFRYFADPNAMNSAMLSGQLDIISNLQAPQSIDQFEDPARFSIVRGTTNGEVVLSYNNESPALSDPRVRQAITLAIDRASLLRTVWNNEGMLIGSMVPPTDPWYEDLSERWPYDPDRARELLAEAGATDLVLRLRVPTLPYATASARTIAAQLAEVGIRVEVDELEFPARWLDVVLTQADYDMSIVSHVEPRDIVKFADPDYYFRYDNPEFQRLIAEADTADEATQIELMRQAAKLLADDAAANWLFLLPNLVIARAGITGISPNATSLSFDLTTLASARN</sequence>
<dbReference type="Pfam" id="PF00496">
    <property type="entry name" value="SBP_bac_5"/>
    <property type="match status" value="1"/>
</dbReference>
<keyword evidence="1" id="KW-0732">Signal</keyword>
<evidence type="ECO:0000313" key="3">
    <source>
        <dbReference type="EMBL" id="OYN86700.1"/>
    </source>
</evidence>
<comment type="caution">
    <text evidence="3">The sequence shown here is derived from an EMBL/GenBank/DDBJ whole genome shotgun (WGS) entry which is preliminary data.</text>
</comment>
<feature type="domain" description="Solute-binding protein family 5" evidence="2">
    <location>
        <begin position="60"/>
        <end position="391"/>
    </location>
</feature>
<dbReference type="PANTHER" id="PTHR30290">
    <property type="entry name" value="PERIPLASMIC BINDING COMPONENT OF ABC TRANSPORTER"/>
    <property type="match status" value="1"/>
</dbReference>
<dbReference type="InterPro" id="IPR030678">
    <property type="entry name" value="Peptide/Ni-bd"/>
</dbReference>
<dbReference type="Gene3D" id="3.10.105.10">
    <property type="entry name" value="Dipeptide-binding Protein, Domain 3"/>
    <property type="match status" value="1"/>
</dbReference>
<proteinExistence type="predicted"/>
<dbReference type="Gene3D" id="3.40.190.10">
    <property type="entry name" value="Periplasmic binding protein-like II"/>
    <property type="match status" value="1"/>
</dbReference>
<dbReference type="InterPro" id="IPR000914">
    <property type="entry name" value="SBP_5_dom"/>
</dbReference>
<evidence type="ECO:0000256" key="1">
    <source>
        <dbReference type="ARBA" id="ARBA00022729"/>
    </source>
</evidence>
<evidence type="ECO:0000259" key="2">
    <source>
        <dbReference type="Pfam" id="PF00496"/>
    </source>
</evidence>
<organism evidence="3 4">
    <name type="scientific">Parenemella sanctibonifatiensis</name>
    <dbReference type="NCBI Taxonomy" id="2016505"/>
    <lineage>
        <taxon>Bacteria</taxon>
        <taxon>Bacillati</taxon>
        <taxon>Actinomycetota</taxon>
        <taxon>Actinomycetes</taxon>
        <taxon>Propionibacteriales</taxon>
        <taxon>Propionibacteriaceae</taxon>
        <taxon>Parenemella</taxon>
    </lineage>
</organism>
<dbReference type="GO" id="GO:0015833">
    <property type="term" value="P:peptide transport"/>
    <property type="evidence" value="ECO:0007669"/>
    <property type="project" value="TreeGrafter"/>
</dbReference>
<evidence type="ECO:0000313" key="4">
    <source>
        <dbReference type="Proteomes" id="UP000216533"/>
    </source>
</evidence>
<dbReference type="GO" id="GO:0043190">
    <property type="term" value="C:ATP-binding cassette (ABC) transporter complex"/>
    <property type="evidence" value="ECO:0007669"/>
    <property type="project" value="InterPro"/>
</dbReference>
<dbReference type="InterPro" id="IPR039424">
    <property type="entry name" value="SBP_5"/>
</dbReference>
<gene>
    <name evidence="3" type="ORF">CGZ92_09925</name>
</gene>
<accession>A0A255E5X7</accession>
<protein>
    <submittedName>
        <fullName evidence="3">ABC transporter substrate-binding protein</fullName>
    </submittedName>
</protein>